<dbReference type="Gene3D" id="3.80.10.10">
    <property type="entry name" value="Ribonuclease Inhibitor"/>
    <property type="match status" value="3"/>
</dbReference>
<dbReference type="FunFam" id="3.80.10.10:FF:000041">
    <property type="entry name" value="LRR receptor-like serine/threonine-protein kinase ERECTA"/>
    <property type="match status" value="1"/>
</dbReference>
<evidence type="ECO:0000256" key="8">
    <source>
        <dbReference type="ARBA" id="ARBA00023170"/>
    </source>
</evidence>
<accession>A0AB40AWQ7</accession>
<evidence type="ECO:0000313" key="12">
    <source>
        <dbReference type="RefSeq" id="XP_039119426.1"/>
    </source>
</evidence>
<dbReference type="Pfam" id="PF00560">
    <property type="entry name" value="LRR_1"/>
    <property type="match status" value="2"/>
</dbReference>
<dbReference type="AlphaFoldDB" id="A0AB40AWQ7"/>
<dbReference type="PANTHER" id="PTHR27000">
    <property type="entry name" value="LEUCINE-RICH REPEAT RECEPTOR-LIKE PROTEIN KINASE FAMILY PROTEIN-RELATED"/>
    <property type="match status" value="1"/>
</dbReference>
<dbReference type="GeneID" id="120255732"/>
<dbReference type="InterPro" id="IPR003591">
    <property type="entry name" value="Leu-rich_rpt_typical-subtyp"/>
</dbReference>
<dbReference type="Pfam" id="PF13855">
    <property type="entry name" value="LRR_8"/>
    <property type="match status" value="2"/>
</dbReference>
<keyword evidence="8" id="KW-0675">Receptor</keyword>
<evidence type="ECO:0000256" key="4">
    <source>
        <dbReference type="ARBA" id="ARBA00022729"/>
    </source>
</evidence>
<reference evidence="12" key="1">
    <citation type="submission" date="2025-08" db="UniProtKB">
        <authorList>
            <consortium name="RefSeq"/>
        </authorList>
    </citation>
    <scope>IDENTIFICATION</scope>
</reference>
<evidence type="ECO:0000313" key="11">
    <source>
        <dbReference type="Proteomes" id="UP001515500"/>
    </source>
</evidence>
<evidence type="ECO:0000256" key="7">
    <source>
        <dbReference type="ARBA" id="ARBA00023136"/>
    </source>
</evidence>
<keyword evidence="9" id="KW-0325">Glycoprotein</keyword>
<sequence>MPGPSRPQKKSFIMLNASTDIDYYFPATTSLPHWLPGTDCCGWEGVSCDEASDLVVSLDLSESFNQLSAVLLFGFGKKLANLTHLNLSYSGLLVGQVPISISRLTKLISLDLSTYDIYPLKLEKPDLGTLIGDLSHLKELYLDEVDISSSTTEWSQAISHSVPGLEALSLIDCSLSGPIDSSFSKLQNLSILHLDSNSLSQVPEFFAKFPSLSVLSLSGCGLEEFFPTRVFEELLNLKTLDLSYNPMLARVSLGSLLNSLLKLKSLTSLKLAGCNFSEPIPRSIWNLSELVNLNLADNHLFGDLPPMPASSKISILDLSYNNVTGLISSTLSSARQLVSLDLAGNSLIGSIPMSLFTLPQLEKLYLADNKLSGQLQEFKNASSTLQYVDLSGNNLRGKLPKITSQSLCSRVT</sequence>
<comment type="subcellular location">
    <subcellularLocation>
        <location evidence="1">Cell membrane</location>
        <topology evidence="1">Single-pass membrane protein</topology>
    </subcellularLocation>
</comment>
<keyword evidence="3" id="KW-0812">Transmembrane</keyword>
<keyword evidence="4" id="KW-0732">Signal</keyword>
<gene>
    <name evidence="12" type="primary">LOC120255732</name>
</gene>
<dbReference type="InterPro" id="IPR013210">
    <property type="entry name" value="LRR_N_plant-typ"/>
</dbReference>
<evidence type="ECO:0000256" key="1">
    <source>
        <dbReference type="ARBA" id="ARBA00004162"/>
    </source>
</evidence>
<evidence type="ECO:0000256" key="3">
    <source>
        <dbReference type="ARBA" id="ARBA00022692"/>
    </source>
</evidence>
<evidence type="ECO:0000259" key="10">
    <source>
        <dbReference type="Pfam" id="PF08263"/>
    </source>
</evidence>
<evidence type="ECO:0000256" key="9">
    <source>
        <dbReference type="ARBA" id="ARBA00023180"/>
    </source>
</evidence>
<keyword evidence="6" id="KW-1133">Transmembrane helix</keyword>
<protein>
    <submittedName>
        <fullName evidence="12">Receptor-like protein Cf-9</fullName>
    </submittedName>
</protein>
<dbReference type="Proteomes" id="UP001515500">
    <property type="component" value="Unplaced"/>
</dbReference>
<dbReference type="Pfam" id="PF08263">
    <property type="entry name" value="LRRNT_2"/>
    <property type="match status" value="1"/>
</dbReference>
<dbReference type="PANTHER" id="PTHR27000:SF642">
    <property type="entry name" value="INACTIVE LEUCINE-RICH REPEAT RECEPTOR KINASE XIAO-RELATED"/>
    <property type="match status" value="1"/>
</dbReference>
<keyword evidence="11" id="KW-1185">Reference proteome</keyword>
<feature type="domain" description="Leucine-rich repeat-containing N-terminal plant-type" evidence="10">
    <location>
        <begin position="29"/>
        <end position="49"/>
    </location>
</feature>
<name>A0AB40AWQ7_DIOCR</name>
<dbReference type="GO" id="GO:0005886">
    <property type="term" value="C:plasma membrane"/>
    <property type="evidence" value="ECO:0007669"/>
    <property type="project" value="UniProtKB-SubCell"/>
</dbReference>
<organism evidence="11 12">
    <name type="scientific">Dioscorea cayennensis subsp. rotundata</name>
    <name type="common">White Guinea yam</name>
    <name type="synonym">Dioscorea rotundata</name>
    <dbReference type="NCBI Taxonomy" id="55577"/>
    <lineage>
        <taxon>Eukaryota</taxon>
        <taxon>Viridiplantae</taxon>
        <taxon>Streptophyta</taxon>
        <taxon>Embryophyta</taxon>
        <taxon>Tracheophyta</taxon>
        <taxon>Spermatophyta</taxon>
        <taxon>Magnoliopsida</taxon>
        <taxon>Liliopsida</taxon>
        <taxon>Dioscoreales</taxon>
        <taxon>Dioscoreaceae</taxon>
        <taxon>Dioscorea</taxon>
    </lineage>
</organism>
<dbReference type="RefSeq" id="XP_039119426.1">
    <property type="nucleotide sequence ID" value="XM_039263492.1"/>
</dbReference>
<dbReference type="SUPFAM" id="SSF52047">
    <property type="entry name" value="RNI-like"/>
    <property type="match status" value="1"/>
</dbReference>
<keyword evidence="7" id="KW-0472">Membrane</keyword>
<evidence type="ECO:0000256" key="2">
    <source>
        <dbReference type="ARBA" id="ARBA00022614"/>
    </source>
</evidence>
<dbReference type="InterPro" id="IPR032675">
    <property type="entry name" value="LRR_dom_sf"/>
</dbReference>
<dbReference type="SMART" id="SM00369">
    <property type="entry name" value="LRR_TYP"/>
    <property type="match status" value="5"/>
</dbReference>
<keyword evidence="5" id="KW-0677">Repeat</keyword>
<dbReference type="InterPro" id="IPR001611">
    <property type="entry name" value="Leu-rich_rpt"/>
</dbReference>
<evidence type="ECO:0000256" key="5">
    <source>
        <dbReference type="ARBA" id="ARBA00022737"/>
    </source>
</evidence>
<evidence type="ECO:0000256" key="6">
    <source>
        <dbReference type="ARBA" id="ARBA00022989"/>
    </source>
</evidence>
<proteinExistence type="predicted"/>
<keyword evidence="2" id="KW-0433">Leucine-rich repeat</keyword>